<feature type="compositionally biased region" description="Polar residues" evidence="7">
    <location>
        <begin position="47"/>
        <end position="63"/>
    </location>
</feature>
<evidence type="ECO:0000313" key="8">
    <source>
        <dbReference type="EMBL" id="KAF7511357.1"/>
    </source>
</evidence>
<dbReference type="InterPro" id="IPR019775">
    <property type="entry name" value="WD40_repeat_CS"/>
</dbReference>
<evidence type="ECO:0000256" key="2">
    <source>
        <dbReference type="ARBA" id="ARBA00022490"/>
    </source>
</evidence>
<dbReference type="PROSITE" id="PS50082">
    <property type="entry name" value="WD_REPEATS_2"/>
    <property type="match status" value="2"/>
</dbReference>
<feature type="repeat" description="WD" evidence="6">
    <location>
        <begin position="117"/>
        <end position="159"/>
    </location>
</feature>
<dbReference type="Pfam" id="PF00400">
    <property type="entry name" value="WD40"/>
    <property type="match status" value="3"/>
</dbReference>
<proteinExistence type="inferred from homology"/>
<dbReference type="GO" id="GO:0071013">
    <property type="term" value="C:catalytic step 2 spliceosome"/>
    <property type="evidence" value="ECO:0007669"/>
    <property type="project" value="TreeGrafter"/>
</dbReference>
<feature type="repeat" description="WD" evidence="6">
    <location>
        <begin position="71"/>
        <end position="112"/>
    </location>
</feature>
<dbReference type="PROSITE" id="PS50294">
    <property type="entry name" value="WD_REPEATS_REGION"/>
    <property type="match status" value="1"/>
</dbReference>
<dbReference type="InterPro" id="IPR001680">
    <property type="entry name" value="WD40_rpt"/>
</dbReference>
<dbReference type="EMBL" id="JAACFV010000021">
    <property type="protein sequence ID" value="KAF7511357.1"/>
    <property type="molecule type" value="Genomic_DNA"/>
</dbReference>
<organism evidence="8 9">
    <name type="scientific">Endocarpon pusillum</name>
    <dbReference type="NCBI Taxonomy" id="364733"/>
    <lineage>
        <taxon>Eukaryota</taxon>
        <taxon>Fungi</taxon>
        <taxon>Dikarya</taxon>
        <taxon>Ascomycota</taxon>
        <taxon>Pezizomycotina</taxon>
        <taxon>Eurotiomycetes</taxon>
        <taxon>Chaetothyriomycetidae</taxon>
        <taxon>Verrucariales</taxon>
        <taxon>Verrucariaceae</taxon>
        <taxon>Endocarpon</taxon>
    </lineage>
</organism>
<dbReference type="PANTHER" id="PTHR22842:SF3">
    <property type="entry name" value="WD REPEAT DOMAIN-CONTAINING PROTEIN 83"/>
    <property type="match status" value="1"/>
</dbReference>
<gene>
    <name evidence="8" type="ORF">GJ744_004922</name>
</gene>
<evidence type="ECO:0008006" key="10">
    <source>
        <dbReference type="Google" id="ProtNLM"/>
    </source>
</evidence>
<dbReference type="SUPFAM" id="SSF50978">
    <property type="entry name" value="WD40 repeat-like"/>
    <property type="match status" value="1"/>
</dbReference>
<evidence type="ECO:0000313" key="9">
    <source>
        <dbReference type="Proteomes" id="UP000606974"/>
    </source>
</evidence>
<dbReference type="PANTHER" id="PTHR22842">
    <property type="entry name" value="WD40 REPEAT PROTEIN"/>
    <property type="match status" value="1"/>
</dbReference>
<dbReference type="PROSITE" id="PS00678">
    <property type="entry name" value="WD_REPEATS_1"/>
    <property type="match status" value="1"/>
</dbReference>
<dbReference type="InterPro" id="IPR036322">
    <property type="entry name" value="WD40_repeat_dom_sf"/>
</dbReference>
<comment type="caution">
    <text evidence="8">The sequence shown here is derived from an EMBL/GenBank/DDBJ whole genome shotgun (WGS) entry which is preliminary data.</text>
</comment>
<evidence type="ECO:0000256" key="1">
    <source>
        <dbReference type="ARBA" id="ARBA00004496"/>
    </source>
</evidence>
<feature type="region of interest" description="Disordered" evidence="7">
    <location>
        <begin position="43"/>
        <end position="63"/>
    </location>
</feature>
<dbReference type="AlphaFoldDB" id="A0A8H7AQZ0"/>
<reference evidence="8" key="1">
    <citation type="submission" date="2020-02" db="EMBL/GenBank/DDBJ databases">
        <authorList>
            <person name="Palmer J.M."/>
        </authorList>
    </citation>
    <scope>NUCLEOTIDE SEQUENCE</scope>
    <source>
        <strain evidence="8">EPUS1.4</strain>
        <tissue evidence="8">Thallus</tissue>
    </source>
</reference>
<evidence type="ECO:0000256" key="7">
    <source>
        <dbReference type="SAM" id="MobiDB-lite"/>
    </source>
</evidence>
<sequence length="326" mass="34568">MPHTLPSTLLHTISSHKGPVNALTFSSLGGTYILSGSSDRQIHLSRSEPTSTSTPVKAGSTTASTTPIQKYVAHGYPILDISCSADNQTFASVGGDRSVFLWDVQAASTIRRLGGTQQGHTSRINTVSFAGAEDSVLVSGSDDRTVRVWDLKSRNANPIMVFEEARDSVSAIVVRAEEIIAGSVDGRVRSYDVRMGLCTEDTMPAAVTSVQITGDGQALLVACLDSKIRLIDRKDGTSLRAFCGDGFSNEELRIKSCFGKGELVVMSGSEGAGTVNVWDVMTGQVVGTIEAAEKVISVVRWRNKGRGVEGIWASGGADGVVRVWGD</sequence>
<evidence type="ECO:0000256" key="6">
    <source>
        <dbReference type="PROSITE-ProRule" id="PRU00221"/>
    </source>
</evidence>
<evidence type="ECO:0000256" key="3">
    <source>
        <dbReference type="ARBA" id="ARBA00022574"/>
    </source>
</evidence>
<protein>
    <recommendedName>
        <fullName evidence="10">WD repeat domain-containing protein 83</fullName>
    </recommendedName>
</protein>
<evidence type="ECO:0000256" key="4">
    <source>
        <dbReference type="ARBA" id="ARBA00022737"/>
    </source>
</evidence>
<dbReference type="SMART" id="SM00320">
    <property type="entry name" value="WD40"/>
    <property type="match status" value="6"/>
</dbReference>
<dbReference type="GO" id="GO:0005737">
    <property type="term" value="C:cytoplasm"/>
    <property type="evidence" value="ECO:0007669"/>
    <property type="project" value="UniProtKB-SubCell"/>
</dbReference>
<accession>A0A8H7AQZ0</accession>
<dbReference type="InterPro" id="IPR020472">
    <property type="entry name" value="WD40_PAC1"/>
</dbReference>
<dbReference type="GO" id="GO:0000398">
    <property type="term" value="P:mRNA splicing, via spliceosome"/>
    <property type="evidence" value="ECO:0007669"/>
    <property type="project" value="TreeGrafter"/>
</dbReference>
<keyword evidence="9" id="KW-1185">Reference proteome</keyword>
<dbReference type="Proteomes" id="UP000606974">
    <property type="component" value="Unassembled WGS sequence"/>
</dbReference>
<name>A0A8H7AQZ0_9EURO</name>
<dbReference type="InterPro" id="IPR015943">
    <property type="entry name" value="WD40/YVTN_repeat-like_dom_sf"/>
</dbReference>
<dbReference type="OrthoDB" id="71437at2759"/>
<dbReference type="CDD" id="cd00200">
    <property type="entry name" value="WD40"/>
    <property type="match status" value="1"/>
</dbReference>
<keyword evidence="4" id="KW-0677">Repeat</keyword>
<dbReference type="Gene3D" id="2.130.10.10">
    <property type="entry name" value="YVTN repeat-like/Quinoprotein amine dehydrogenase"/>
    <property type="match status" value="1"/>
</dbReference>
<comment type="subcellular location">
    <subcellularLocation>
        <location evidence="1">Cytoplasm</location>
    </subcellularLocation>
</comment>
<dbReference type="PRINTS" id="PR00320">
    <property type="entry name" value="GPROTEINBRPT"/>
</dbReference>
<comment type="similarity">
    <text evidence="5">Belongs to the WD repeat MORG1 family.</text>
</comment>
<keyword evidence="3 6" id="KW-0853">WD repeat</keyword>
<evidence type="ECO:0000256" key="5">
    <source>
        <dbReference type="ARBA" id="ARBA00038145"/>
    </source>
</evidence>
<dbReference type="InterPro" id="IPR051980">
    <property type="entry name" value="WD_repeat_MORG1"/>
</dbReference>
<keyword evidence="2" id="KW-0963">Cytoplasm</keyword>